<evidence type="ECO:0000313" key="2">
    <source>
        <dbReference type="Proteomes" id="UP000184010"/>
    </source>
</evidence>
<protein>
    <recommendedName>
        <fullName evidence="3">DUF2877 domain-containing protein</fullName>
    </recommendedName>
</protein>
<dbReference type="Pfam" id="PF11392">
    <property type="entry name" value="AllH"/>
    <property type="match status" value="1"/>
</dbReference>
<gene>
    <name evidence="1" type="ORF">SAMN02745215_04772</name>
</gene>
<organism evidence="1 2">
    <name type="scientific">Desulfitobacterium chlororespirans DSM 11544</name>
    <dbReference type="NCBI Taxonomy" id="1121395"/>
    <lineage>
        <taxon>Bacteria</taxon>
        <taxon>Bacillati</taxon>
        <taxon>Bacillota</taxon>
        <taxon>Clostridia</taxon>
        <taxon>Eubacteriales</taxon>
        <taxon>Desulfitobacteriaceae</taxon>
        <taxon>Desulfitobacterium</taxon>
    </lineage>
</organism>
<dbReference type="Proteomes" id="UP000184010">
    <property type="component" value="Unassembled WGS sequence"/>
</dbReference>
<accession>A0A1M7UVM1</accession>
<proteinExistence type="predicted"/>
<dbReference type="RefSeq" id="WP_072774868.1">
    <property type="nucleotide sequence ID" value="NZ_FRDN01000018.1"/>
</dbReference>
<reference evidence="2" key="1">
    <citation type="submission" date="2016-12" db="EMBL/GenBank/DDBJ databases">
        <authorList>
            <person name="Varghese N."/>
            <person name="Submissions S."/>
        </authorList>
    </citation>
    <scope>NUCLEOTIDE SEQUENCE [LARGE SCALE GENOMIC DNA]</scope>
    <source>
        <strain evidence="2">DSM 11544</strain>
    </source>
</reference>
<evidence type="ECO:0008006" key="3">
    <source>
        <dbReference type="Google" id="ProtNLM"/>
    </source>
</evidence>
<dbReference type="InterPro" id="IPR021530">
    <property type="entry name" value="AllH-like"/>
</dbReference>
<sequence length="324" mass="34290">MNSELLSALSIGPFALDYLHGSMDKGRVHSVFHRVINILWSDGLWSISRSDVSNGPANVVTNLPISSDFTLYGIEPGTLVYFKKKEGLLLLGGLSISLEKAVYWQAPLSQNNSLLPVALIKANLSEVESWLRLSPRSPGLAKLFPHLTALVQGTFALPRSADPVVLLAGQSINCLVKGIYSLDRTIIEEGTCSLIGLGPGLTPSGDDFLAGLLLSLAAAQRAFSVSSAALLPLAHKALSDIIVKHSPGLTNEISSQMLCLASQGTGSELMENMVCALYYGLSPKITPARAAQELCSVGASSGFDQLLGILLGAHLLTDFIPIPS</sequence>
<dbReference type="STRING" id="1121395.SAMN02745215_04772"/>
<name>A0A1M7UVM1_9FIRM</name>
<keyword evidence="2" id="KW-1185">Reference proteome</keyword>
<evidence type="ECO:0000313" key="1">
    <source>
        <dbReference type="EMBL" id="SHN87019.1"/>
    </source>
</evidence>
<dbReference type="EMBL" id="FRDN01000018">
    <property type="protein sequence ID" value="SHN87019.1"/>
    <property type="molecule type" value="Genomic_DNA"/>
</dbReference>
<dbReference type="AlphaFoldDB" id="A0A1M7UVM1"/>